<dbReference type="AlphaFoldDB" id="A0A6G0ILZ9"/>
<reference evidence="3 4" key="1">
    <citation type="submission" date="2019-07" db="EMBL/GenBank/DDBJ databases">
        <title>Chromosome genome assembly for large yellow croaker.</title>
        <authorList>
            <person name="Xiao S."/>
        </authorList>
    </citation>
    <scope>NUCLEOTIDE SEQUENCE [LARGE SCALE GENOMIC DNA]</scope>
    <source>
        <strain evidence="3">JMULYC20181020</strain>
        <tissue evidence="3">Muscle</tissue>
    </source>
</reference>
<dbReference type="InterPro" id="IPR035969">
    <property type="entry name" value="Rab-GAP_TBC_sf"/>
</dbReference>
<dbReference type="PROSITE" id="PS50086">
    <property type="entry name" value="TBC_RABGAP"/>
    <property type="match status" value="1"/>
</dbReference>
<feature type="compositionally biased region" description="Basic and acidic residues" evidence="1">
    <location>
        <begin position="385"/>
        <end position="398"/>
    </location>
</feature>
<feature type="domain" description="Rab-GAP TBC" evidence="2">
    <location>
        <begin position="1"/>
        <end position="171"/>
    </location>
</feature>
<evidence type="ECO:0000313" key="3">
    <source>
        <dbReference type="EMBL" id="KAE8292450.1"/>
    </source>
</evidence>
<dbReference type="Gene3D" id="1.10.8.270">
    <property type="entry name" value="putative rabgap domain of human tbc1 domain family member 14 like domains"/>
    <property type="match status" value="1"/>
</dbReference>
<evidence type="ECO:0000313" key="4">
    <source>
        <dbReference type="Proteomes" id="UP000424527"/>
    </source>
</evidence>
<sequence length="418" mass="47886">MKKEQNQGKFQELDSEPGDPKWLDTIEKDLHRQFPFHEMFVSRGGHGQQDLFRVLKAYTLYRPEEGYCQAQAPIAAVLLMHMPAEDAFWGLVQICEKYLPGYYSPGLEAIQLDGEILFALLRRVSPLAFRHLEKHKIDPIFYMTEWFMCAFSRTLPWASVLRVWDMFLCDGVKIIFRVGLVLLKCMLGTREKLKACQGQYETMELLRAIEPRYMQEGFLVREILEVPVTARDVERENHTQLKRWKKNRGELNFKSPPRMHGARLIMLAEPPRRQDLRQNPTILLEMPPPASQLKKGKEEKKSKKKKSMKKSKPIEEIPNPYSLPTDPPPPPPPTDPPAPPTDPPAPPTEPPAPPTDPPAPPPVISETPETVPQTETDSPQQQEQEQERAPPTDLHPAKESPLQRSTQSLSSTEQDTYL</sequence>
<protein>
    <submittedName>
        <fullName evidence="3">TBC1 domain family member 10A EBP50-PDX interactor of 64 kDa</fullName>
    </submittedName>
</protein>
<feature type="compositionally biased region" description="Polar residues" evidence="1">
    <location>
        <begin position="367"/>
        <end position="379"/>
    </location>
</feature>
<feature type="compositionally biased region" description="Basic residues" evidence="1">
    <location>
        <begin position="302"/>
        <end position="311"/>
    </location>
</feature>
<feature type="region of interest" description="Disordered" evidence="1">
    <location>
        <begin position="263"/>
        <end position="418"/>
    </location>
</feature>
<feature type="region of interest" description="Disordered" evidence="1">
    <location>
        <begin position="1"/>
        <end position="22"/>
    </location>
</feature>
<dbReference type="Gene3D" id="1.10.472.80">
    <property type="entry name" value="Ypt/Rab-GAP domain of gyp1p, domain 3"/>
    <property type="match status" value="1"/>
</dbReference>
<dbReference type="InterPro" id="IPR000195">
    <property type="entry name" value="Rab-GAP-TBC_dom"/>
</dbReference>
<dbReference type="FunFam" id="1.10.472.80:FF:000008">
    <property type="entry name" value="TBC1 domain family member 10A"/>
    <property type="match status" value="1"/>
</dbReference>
<feature type="compositionally biased region" description="Pro residues" evidence="1">
    <location>
        <begin position="325"/>
        <end position="363"/>
    </location>
</feature>
<name>A0A6G0ILZ9_LARCR</name>
<dbReference type="PANTHER" id="PTHR47219">
    <property type="entry name" value="RAB GTPASE-ACTIVATING PROTEIN 1-LIKE"/>
    <property type="match status" value="1"/>
</dbReference>
<dbReference type="SUPFAM" id="SSF47923">
    <property type="entry name" value="Ypt/Rab-GAP domain of gyp1p"/>
    <property type="match status" value="2"/>
</dbReference>
<dbReference type="GO" id="GO:0005096">
    <property type="term" value="F:GTPase activator activity"/>
    <property type="evidence" value="ECO:0007669"/>
    <property type="project" value="TreeGrafter"/>
</dbReference>
<dbReference type="FunFam" id="1.10.8.270:FF:000007">
    <property type="entry name" value="TBC1 domain family member 10A"/>
    <property type="match status" value="1"/>
</dbReference>
<keyword evidence="4" id="KW-1185">Reference proteome</keyword>
<gene>
    <name evidence="3" type="ORF">D5F01_LYC09820</name>
</gene>
<evidence type="ECO:0000259" key="2">
    <source>
        <dbReference type="PROSITE" id="PS50086"/>
    </source>
</evidence>
<dbReference type="InterPro" id="IPR050302">
    <property type="entry name" value="Rab_GAP_TBC_domain"/>
</dbReference>
<dbReference type="Proteomes" id="UP000424527">
    <property type="component" value="Unassembled WGS sequence"/>
</dbReference>
<comment type="caution">
    <text evidence="3">The sequence shown here is derived from an EMBL/GenBank/DDBJ whole genome shotgun (WGS) entry which is preliminary data.</text>
</comment>
<accession>A0A6G0ILZ9</accession>
<evidence type="ECO:0000256" key="1">
    <source>
        <dbReference type="SAM" id="MobiDB-lite"/>
    </source>
</evidence>
<organism evidence="3 4">
    <name type="scientific">Larimichthys crocea</name>
    <name type="common">Large yellow croaker</name>
    <name type="synonym">Pseudosciaena crocea</name>
    <dbReference type="NCBI Taxonomy" id="215358"/>
    <lineage>
        <taxon>Eukaryota</taxon>
        <taxon>Metazoa</taxon>
        <taxon>Chordata</taxon>
        <taxon>Craniata</taxon>
        <taxon>Vertebrata</taxon>
        <taxon>Euteleostomi</taxon>
        <taxon>Actinopterygii</taxon>
        <taxon>Neopterygii</taxon>
        <taxon>Teleostei</taxon>
        <taxon>Neoteleostei</taxon>
        <taxon>Acanthomorphata</taxon>
        <taxon>Eupercaria</taxon>
        <taxon>Sciaenidae</taxon>
        <taxon>Larimichthys</taxon>
    </lineage>
</organism>
<dbReference type="SMART" id="SM00164">
    <property type="entry name" value="TBC"/>
    <property type="match status" value="1"/>
</dbReference>
<proteinExistence type="predicted"/>
<dbReference type="GO" id="GO:0031267">
    <property type="term" value="F:small GTPase binding"/>
    <property type="evidence" value="ECO:0007669"/>
    <property type="project" value="TreeGrafter"/>
</dbReference>
<dbReference type="Pfam" id="PF00566">
    <property type="entry name" value="RabGAP-TBC"/>
    <property type="match status" value="1"/>
</dbReference>
<feature type="compositionally biased region" description="Polar residues" evidence="1">
    <location>
        <begin position="402"/>
        <end position="418"/>
    </location>
</feature>
<dbReference type="PANTHER" id="PTHR47219:SF4">
    <property type="entry name" value="TBC1 DOMAIN FAMILY MEMBER 10A"/>
    <property type="match status" value="1"/>
</dbReference>
<dbReference type="EMBL" id="REGW02000009">
    <property type="protein sequence ID" value="KAE8292450.1"/>
    <property type="molecule type" value="Genomic_DNA"/>
</dbReference>